<accession>A0A917CQR8</accession>
<feature type="chain" id="PRO_5037963187" evidence="5">
    <location>
        <begin position="26"/>
        <end position="320"/>
    </location>
</feature>
<dbReference type="SUPFAM" id="SSF51445">
    <property type="entry name" value="(Trans)glycosidases"/>
    <property type="match status" value="1"/>
</dbReference>
<keyword evidence="3 4" id="KW-0326">Glycosidase</keyword>
<dbReference type="InterPro" id="IPR022790">
    <property type="entry name" value="GH26_dom"/>
</dbReference>
<evidence type="ECO:0000313" key="7">
    <source>
        <dbReference type="EMBL" id="GGF95198.1"/>
    </source>
</evidence>
<evidence type="ECO:0000256" key="2">
    <source>
        <dbReference type="ARBA" id="ARBA00022801"/>
    </source>
</evidence>
<evidence type="ECO:0000259" key="6">
    <source>
        <dbReference type="PROSITE" id="PS51764"/>
    </source>
</evidence>
<dbReference type="Pfam" id="PF02156">
    <property type="entry name" value="Glyco_hydro_26"/>
    <property type="match status" value="1"/>
</dbReference>
<keyword evidence="5" id="KW-0732">Signal</keyword>
<evidence type="ECO:0000256" key="1">
    <source>
        <dbReference type="ARBA" id="ARBA00007754"/>
    </source>
</evidence>
<dbReference type="Proteomes" id="UP000654257">
    <property type="component" value="Unassembled WGS sequence"/>
</dbReference>
<name>A0A917CQR8_9NOCA</name>
<gene>
    <name evidence="7" type="ORF">GCM10007304_06320</name>
</gene>
<feature type="active site" description="Nucleophile" evidence="4">
    <location>
        <position position="259"/>
    </location>
</feature>
<feature type="active site" description="Proton donor" evidence="4">
    <location>
        <position position="147"/>
    </location>
</feature>
<evidence type="ECO:0000313" key="8">
    <source>
        <dbReference type="Proteomes" id="UP000654257"/>
    </source>
</evidence>
<dbReference type="PANTHER" id="PTHR40079:SF4">
    <property type="entry name" value="GH26 DOMAIN-CONTAINING PROTEIN-RELATED"/>
    <property type="match status" value="1"/>
</dbReference>
<organism evidence="7 8">
    <name type="scientific">Rhodococcoides trifolii</name>
    <dbReference type="NCBI Taxonomy" id="908250"/>
    <lineage>
        <taxon>Bacteria</taxon>
        <taxon>Bacillati</taxon>
        <taxon>Actinomycetota</taxon>
        <taxon>Actinomycetes</taxon>
        <taxon>Mycobacteriales</taxon>
        <taxon>Nocardiaceae</taxon>
        <taxon>Rhodococcoides</taxon>
    </lineage>
</organism>
<evidence type="ECO:0000256" key="3">
    <source>
        <dbReference type="ARBA" id="ARBA00023295"/>
    </source>
</evidence>
<comment type="caution">
    <text evidence="7">The sequence shown here is derived from an EMBL/GenBank/DDBJ whole genome shotgun (WGS) entry which is preliminary data.</text>
</comment>
<dbReference type="Gene3D" id="3.20.20.80">
    <property type="entry name" value="Glycosidases"/>
    <property type="match status" value="1"/>
</dbReference>
<dbReference type="EMBL" id="BMCU01000001">
    <property type="protein sequence ID" value="GGF95198.1"/>
    <property type="molecule type" value="Genomic_DNA"/>
</dbReference>
<dbReference type="AlphaFoldDB" id="A0A917CQR8"/>
<proteinExistence type="inferred from homology"/>
<dbReference type="InterPro" id="IPR017853">
    <property type="entry name" value="GH"/>
</dbReference>
<evidence type="ECO:0000256" key="5">
    <source>
        <dbReference type="SAM" id="SignalP"/>
    </source>
</evidence>
<comment type="similarity">
    <text evidence="1 4">Belongs to the glycosyl hydrolase 26 family.</text>
</comment>
<dbReference type="GO" id="GO:0006080">
    <property type="term" value="P:substituted mannan metabolic process"/>
    <property type="evidence" value="ECO:0007669"/>
    <property type="project" value="InterPro"/>
</dbReference>
<feature type="signal peptide" evidence="5">
    <location>
        <begin position="1"/>
        <end position="25"/>
    </location>
</feature>
<protein>
    <submittedName>
        <fullName evidence="7">Beta-mannanase</fullName>
    </submittedName>
</protein>
<dbReference type="PANTHER" id="PTHR40079">
    <property type="entry name" value="MANNAN ENDO-1,4-BETA-MANNOSIDASE E-RELATED"/>
    <property type="match status" value="1"/>
</dbReference>
<keyword evidence="8" id="KW-1185">Reference proteome</keyword>
<feature type="domain" description="GH26" evidence="6">
    <location>
        <begin position="18"/>
        <end position="315"/>
    </location>
</feature>
<keyword evidence="2 4" id="KW-0378">Hydrolase</keyword>
<sequence>MRTGSGRTAKTVAAVIFTTVLAVTAAACGGSGPDVPRVFGLSSEGPESGVDTALATAQTLDRPLDVINFFEAWAWEQPLDVDVLHKIDDAGVMPAVTWEPWNPQNDPTATEFRPSRIAAGEFDDYIRSWATAAAQFGKPMQIRFGHEMNGTWYPWAVGVGGNTAADFVSAYRHVHDIFMSSGATKVQWVWSFDSSSRRDGALDTAASTYPGDTYVDVIGIDGYNGGAAGEFWQSPQDLFGRAIDMADRVGNGKPVWIYETGSGDTLGDKAQWIRDLFSYLSSTSVRGVLWFDFSKAGEANWLLDSSDDTLQAAKDALTSW</sequence>
<dbReference type="GO" id="GO:0016985">
    <property type="term" value="F:mannan endo-1,4-beta-mannosidase activity"/>
    <property type="evidence" value="ECO:0007669"/>
    <property type="project" value="InterPro"/>
</dbReference>
<dbReference type="InterPro" id="IPR000805">
    <property type="entry name" value="Glyco_hydro_26"/>
</dbReference>
<evidence type="ECO:0000256" key="4">
    <source>
        <dbReference type="PROSITE-ProRule" id="PRU01100"/>
    </source>
</evidence>
<reference evidence="7" key="1">
    <citation type="journal article" date="2014" name="Int. J. Syst. Evol. Microbiol.">
        <title>Complete genome sequence of Corynebacterium casei LMG S-19264T (=DSM 44701T), isolated from a smear-ripened cheese.</title>
        <authorList>
            <consortium name="US DOE Joint Genome Institute (JGI-PGF)"/>
            <person name="Walter F."/>
            <person name="Albersmeier A."/>
            <person name="Kalinowski J."/>
            <person name="Ruckert C."/>
        </authorList>
    </citation>
    <scope>NUCLEOTIDE SEQUENCE</scope>
    <source>
        <strain evidence="7">CCM 7905</strain>
    </source>
</reference>
<reference evidence="7" key="2">
    <citation type="submission" date="2020-09" db="EMBL/GenBank/DDBJ databases">
        <authorList>
            <person name="Sun Q."/>
            <person name="Sedlacek I."/>
        </authorList>
    </citation>
    <scope>NUCLEOTIDE SEQUENCE</scope>
    <source>
        <strain evidence="7">CCM 7905</strain>
    </source>
</reference>
<dbReference type="PROSITE" id="PS51257">
    <property type="entry name" value="PROKAR_LIPOPROTEIN"/>
    <property type="match status" value="1"/>
</dbReference>
<dbReference type="PROSITE" id="PS51764">
    <property type="entry name" value="GH26"/>
    <property type="match status" value="1"/>
</dbReference>